<accession>A0A3M2S5B9</accession>
<dbReference type="InterPro" id="IPR048519">
    <property type="entry name" value="Gfd2/YDR514C-like_C"/>
</dbReference>
<keyword evidence="4" id="KW-1185">Reference proteome</keyword>
<evidence type="ECO:0000313" key="3">
    <source>
        <dbReference type="EMBL" id="RMJ12761.1"/>
    </source>
</evidence>
<feature type="domain" description="Gfd2/YDR514C-like C-terminal" evidence="2">
    <location>
        <begin position="154"/>
        <end position="305"/>
    </location>
</feature>
<dbReference type="EMBL" id="NKUJ01000126">
    <property type="protein sequence ID" value="RMJ12761.1"/>
    <property type="molecule type" value="Genomic_DNA"/>
</dbReference>
<dbReference type="Pfam" id="PF21762">
    <property type="entry name" value="DEDDh_C"/>
    <property type="match status" value="1"/>
</dbReference>
<evidence type="ECO:0000256" key="1">
    <source>
        <dbReference type="SAM" id="MobiDB-lite"/>
    </source>
</evidence>
<comment type="caution">
    <text evidence="3">The sequence shown here is derived from an EMBL/GenBank/DDBJ whole genome shotgun (WGS) entry which is preliminary data.</text>
</comment>
<dbReference type="InterPro" id="IPR012337">
    <property type="entry name" value="RNaseH-like_sf"/>
</dbReference>
<protein>
    <recommendedName>
        <fullName evidence="2">Gfd2/YDR514C-like C-terminal domain-containing protein</fullName>
    </recommendedName>
</protein>
<dbReference type="STRING" id="2010991.A0A3M2S5B9"/>
<gene>
    <name evidence="3" type="ORF">CDV36_007590</name>
</gene>
<dbReference type="AlphaFoldDB" id="A0A3M2S5B9"/>
<dbReference type="Proteomes" id="UP000277212">
    <property type="component" value="Unassembled WGS sequence"/>
</dbReference>
<dbReference type="InterPro" id="IPR036397">
    <property type="entry name" value="RNaseH_sf"/>
</dbReference>
<dbReference type="GO" id="GO:0003676">
    <property type="term" value="F:nucleic acid binding"/>
    <property type="evidence" value="ECO:0007669"/>
    <property type="project" value="InterPro"/>
</dbReference>
<dbReference type="PANTHER" id="PTHR28083">
    <property type="entry name" value="GOOD FOR FULL DBP5 ACTIVITY PROTEIN 2"/>
    <property type="match status" value="1"/>
</dbReference>
<feature type="region of interest" description="Disordered" evidence="1">
    <location>
        <begin position="377"/>
        <end position="412"/>
    </location>
</feature>
<proteinExistence type="predicted"/>
<name>A0A3M2S5B9_9HYPO</name>
<dbReference type="OrthoDB" id="5953249at2759"/>
<evidence type="ECO:0000259" key="2">
    <source>
        <dbReference type="Pfam" id="PF21762"/>
    </source>
</evidence>
<dbReference type="SUPFAM" id="SSF53098">
    <property type="entry name" value="Ribonuclease H-like"/>
    <property type="match status" value="1"/>
</dbReference>
<dbReference type="Gene3D" id="3.30.420.10">
    <property type="entry name" value="Ribonuclease H-like superfamily/Ribonuclease H"/>
    <property type="match status" value="1"/>
</dbReference>
<dbReference type="GO" id="GO:0005634">
    <property type="term" value="C:nucleus"/>
    <property type="evidence" value="ECO:0007669"/>
    <property type="project" value="TreeGrafter"/>
</dbReference>
<dbReference type="PANTHER" id="PTHR28083:SF1">
    <property type="entry name" value="GOOD FOR FULL DBP5 ACTIVITY PROTEIN 2"/>
    <property type="match status" value="1"/>
</dbReference>
<organism evidence="3 4">
    <name type="scientific">Fusarium kuroshium</name>
    <dbReference type="NCBI Taxonomy" id="2010991"/>
    <lineage>
        <taxon>Eukaryota</taxon>
        <taxon>Fungi</taxon>
        <taxon>Dikarya</taxon>
        <taxon>Ascomycota</taxon>
        <taxon>Pezizomycotina</taxon>
        <taxon>Sordariomycetes</taxon>
        <taxon>Hypocreomycetidae</taxon>
        <taxon>Hypocreales</taxon>
        <taxon>Nectriaceae</taxon>
        <taxon>Fusarium</taxon>
        <taxon>Fusarium solani species complex</taxon>
    </lineage>
</organism>
<sequence length="412" mass="48381">MIPPFRFRFPKPEKSHLACLAPAKRARKPQKCFSKRQFPDRRRPNWLDDDVKDMQLDAADRLKRYSGSEFLAPFPKWKKKLPIRYSLPDSTVVNLRSRKVMQDLRLLLGYAAPDTEATYWLRRYFEREGTKQPPRFVSLDTEYLPIRGPLQKFHLGVSIFDTRTLEAFRNGSPNENHLEPAVQSHHYVVNDPFFFYKKTRQFPFRDPETISVSDLAVNIKKQVLPPTILVAHGPVKEFQVLKRLGVSLDRLYVFDTSLIPRELLQDPYAPTLGGLLQKLGIPYEEHLLHVAGNDARFTLQALLMMIAMDAERYIGSSELPSWVSTFRAIAQAKLPDLTTLTPMTRQEEILFRQRESRRLRQKARRHRRFEEARLLRKSERRRRREERDGKKRPPQPTHWSSLSHWFDATAPS</sequence>
<evidence type="ECO:0000313" key="4">
    <source>
        <dbReference type="Proteomes" id="UP000277212"/>
    </source>
</evidence>
<reference evidence="3 4" key="1">
    <citation type="submission" date="2017-06" db="EMBL/GenBank/DDBJ databases">
        <title>Comparative genomic analysis of Ambrosia Fusariam Clade fungi.</title>
        <authorList>
            <person name="Stajich J.E."/>
            <person name="Carrillo J."/>
            <person name="Kijimoto T."/>
            <person name="Eskalen A."/>
            <person name="O'Donnell K."/>
            <person name="Kasson M."/>
        </authorList>
    </citation>
    <scope>NUCLEOTIDE SEQUENCE [LARGE SCALE GENOMIC DNA]</scope>
    <source>
        <strain evidence="3">UCR3666</strain>
    </source>
</reference>
<dbReference type="InterPro" id="IPR040151">
    <property type="entry name" value="Gfd2/YDR514C-like"/>
</dbReference>